<name>A0A1G2BTJ4_9BACT</name>
<feature type="transmembrane region" description="Helical" evidence="1">
    <location>
        <begin position="99"/>
        <end position="122"/>
    </location>
</feature>
<comment type="caution">
    <text evidence="3">The sequence shown here is derived from an EMBL/GenBank/DDBJ whole genome shotgun (WGS) entry which is preliminary data.</text>
</comment>
<sequence length="319" mass="36685">MEHETAIKSTPKDVWLHLFNILTFYISVVGFITLYVNYISAFYPDPLNFYYTSMASGVRWATSVLLVALPAYLVSAWLLSRDLVKEPRKRELKLRKWLIYFTLFISAVTIVIDLITFIYRFLSGELTIQFFLKILVVLIVAAAVFGYYNWDLRRKNLESKTPKILAWVVSIVVLASIVAGFFIIGTPATQRDRRFDDERVGDLQTLQNQIINYWMQKQSLPKELGELEDSISGFIAPRDPQTKSAYEYNIAGSLSFELCADFKTSSQISGIASERIKPISPLDSFQENWSHEIGRTCFERTIDPELYKNKQNNLAPSPR</sequence>
<evidence type="ECO:0000313" key="3">
    <source>
        <dbReference type="EMBL" id="OGY92392.1"/>
    </source>
</evidence>
<reference evidence="3 4" key="1">
    <citation type="journal article" date="2016" name="Nat. Commun.">
        <title>Thousands of microbial genomes shed light on interconnected biogeochemical processes in an aquifer system.</title>
        <authorList>
            <person name="Anantharaman K."/>
            <person name="Brown C.T."/>
            <person name="Hug L.A."/>
            <person name="Sharon I."/>
            <person name="Castelle C.J."/>
            <person name="Probst A.J."/>
            <person name="Thomas B.C."/>
            <person name="Singh A."/>
            <person name="Wilkins M.J."/>
            <person name="Karaoz U."/>
            <person name="Brodie E.L."/>
            <person name="Williams K.H."/>
            <person name="Hubbard S.S."/>
            <person name="Banfield J.F."/>
        </authorList>
    </citation>
    <scope>NUCLEOTIDE SEQUENCE [LARGE SCALE GENOMIC DNA]</scope>
</reference>
<evidence type="ECO:0000256" key="1">
    <source>
        <dbReference type="SAM" id="Phobius"/>
    </source>
</evidence>
<protein>
    <recommendedName>
        <fullName evidence="2">DUF5671 domain-containing protein</fullName>
    </recommendedName>
</protein>
<feature type="transmembrane region" description="Helical" evidence="1">
    <location>
        <begin position="128"/>
        <end position="148"/>
    </location>
</feature>
<feature type="domain" description="DUF5671" evidence="2">
    <location>
        <begin position="17"/>
        <end position="147"/>
    </location>
</feature>
<keyword evidence="1" id="KW-0812">Transmembrane</keyword>
<accession>A0A1G2BTJ4</accession>
<keyword evidence="1" id="KW-0472">Membrane</keyword>
<dbReference type="InterPro" id="IPR043728">
    <property type="entry name" value="DUF5671"/>
</dbReference>
<dbReference type="STRING" id="1798553.A3H70_00390"/>
<evidence type="ECO:0000259" key="2">
    <source>
        <dbReference type="Pfam" id="PF18920"/>
    </source>
</evidence>
<dbReference type="Pfam" id="PF18920">
    <property type="entry name" value="DUF5671"/>
    <property type="match status" value="1"/>
</dbReference>
<feature type="transmembrane region" description="Helical" evidence="1">
    <location>
        <begin position="14"/>
        <end position="38"/>
    </location>
</feature>
<feature type="transmembrane region" description="Helical" evidence="1">
    <location>
        <begin position="58"/>
        <end position="79"/>
    </location>
</feature>
<evidence type="ECO:0000313" key="4">
    <source>
        <dbReference type="Proteomes" id="UP000178109"/>
    </source>
</evidence>
<gene>
    <name evidence="3" type="ORF">A3H70_00390</name>
</gene>
<dbReference type="AlphaFoldDB" id="A0A1G2BTJ4"/>
<organism evidence="3 4">
    <name type="scientific">Candidatus Komeilibacteria bacterium RIFCSPLOWO2_02_FULL_48_11</name>
    <dbReference type="NCBI Taxonomy" id="1798553"/>
    <lineage>
        <taxon>Bacteria</taxon>
        <taxon>Candidatus Komeiliibacteriota</taxon>
    </lineage>
</organism>
<feature type="transmembrane region" description="Helical" evidence="1">
    <location>
        <begin position="164"/>
        <end position="184"/>
    </location>
</feature>
<keyword evidence="1" id="KW-1133">Transmembrane helix</keyword>
<dbReference type="EMBL" id="MHKO01000022">
    <property type="protein sequence ID" value="OGY92392.1"/>
    <property type="molecule type" value="Genomic_DNA"/>
</dbReference>
<dbReference type="Proteomes" id="UP000178109">
    <property type="component" value="Unassembled WGS sequence"/>
</dbReference>
<proteinExistence type="predicted"/>